<sequence>MSHIERPDRIGRKSEPTPPETLLGNPGSGIGPTNVVSRRSRSEGLLLDVMY</sequence>
<organism evidence="2 3">
    <name type="scientific">Agromyces cerinus subsp. cerinus</name>
    <dbReference type="NCBI Taxonomy" id="232089"/>
    <lineage>
        <taxon>Bacteria</taxon>
        <taxon>Bacillati</taxon>
        <taxon>Actinomycetota</taxon>
        <taxon>Actinomycetes</taxon>
        <taxon>Micrococcales</taxon>
        <taxon>Microbacteriaceae</taxon>
        <taxon>Agromyces</taxon>
    </lineage>
</organism>
<feature type="compositionally biased region" description="Basic and acidic residues" evidence="1">
    <location>
        <begin position="1"/>
        <end position="15"/>
    </location>
</feature>
<accession>A0A1N6G3G4</accession>
<feature type="region of interest" description="Disordered" evidence="1">
    <location>
        <begin position="1"/>
        <end position="51"/>
    </location>
</feature>
<gene>
    <name evidence="2" type="ORF">SAMN05443544_2264</name>
</gene>
<dbReference type="EMBL" id="FSRJ01000003">
    <property type="protein sequence ID" value="SIO02096.1"/>
    <property type="molecule type" value="Genomic_DNA"/>
</dbReference>
<evidence type="ECO:0000313" key="3">
    <source>
        <dbReference type="Proteomes" id="UP000184699"/>
    </source>
</evidence>
<proteinExistence type="predicted"/>
<evidence type="ECO:0000313" key="2">
    <source>
        <dbReference type="EMBL" id="SIO02096.1"/>
    </source>
</evidence>
<reference evidence="3" key="1">
    <citation type="submission" date="2016-11" db="EMBL/GenBank/DDBJ databases">
        <authorList>
            <person name="Varghese N."/>
            <person name="Submissions S."/>
        </authorList>
    </citation>
    <scope>NUCLEOTIDE SEQUENCE [LARGE SCALE GENOMIC DNA]</scope>
    <source>
        <strain evidence="3">DSM 8595</strain>
    </source>
</reference>
<protein>
    <submittedName>
        <fullName evidence="2">Uncharacterized protein</fullName>
    </submittedName>
</protein>
<name>A0A1N6G3G4_9MICO</name>
<keyword evidence="3" id="KW-1185">Reference proteome</keyword>
<dbReference type="Proteomes" id="UP000184699">
    <property type="component" value="Unassembled WGS sequence"/>
</dbReference>
<evidence type="ECO:0000256" key="1">
    <source>
        <dbReference type="SAM" id="MobiDB-lite"/>
    </source>
</evidence>
<dbReference type="AlphaFoldDB" id="A0A1N6G3G4"/>